<protein>
    <submittedName>
        <fullName evidence="2">Coenzyme F420-reducing hydrogenase subunit beta-like protein</fullName>
    </submittedName>
</protein>
<dbReference type="Pfam" id="PF04422">
    <property type="entry name" value="FrhB_FdhB_N"/>
    <property type="match status" value="1"/>
</dbReference>
<organism evidence="2 3">
    <name type="scientific">Noviherbaspirillum aridicola</name>
    <dbReference type="NCBI Taxonomy" id="2849687"/>
    <lineage>
        <taxon>Bacteria</taxon>
        <taxon>Pseudomonadati</taxon>
        <taxon>Pseudomonadota</taxon>
        <taxon>Betaproteobacteria</taxon>
        <taxon>Burkholderiales</taxon>
        <taxon>Oxalobacteraceae</taxon>
        <taxon>Noviherbaspirillum</taxon>
    </lineage>
</organism>
<dbReference type="Pfam" id="PF04432">
    <property type="entry name" value="FrhB_FdhB_C"/>
    <property type="match status" value="1"/>
</dbReference>
<comment type="caution">
    <text evidence="2">The sequence shown here is derived from an EMBL/GenBank/DDBJ whole genome shotgun (WGS) entry which is preliminary data.</text>
</comment>
<dbReference type="InterPro" id="IPR007525">
    <property type="entry name" value="FrhB_FdhB_C"/>
</dbReference>
<evidence type="ECO:0000313" key="2">
    <source>
        <dbReference type="EMBL" id="GIZ52509.1"/>
    </source>
</evidence>
<dbReference type="PROSITE" id="PS51379">
    <property type="entry name" value="4FE4S_FER_2"/>
    <property type="match status" value="1"/>
</dbReference>
<evidence type="ECO:0000259" key="1">
    <source>
        <dbReference type="PROSITE" id="PS51379"/>
    </source>
</evidence>
<dbReference type="Proteomes" id="UP000887222">
    <property type="component" value="Unassembled WGS sequence"/>
</dbReference>
<dbReference type="EMBL" id="BPMK01000010">
    <property type="protein sequence ID" value="GIZ52509.1"/>
    <property type="molecule type" value="Genomic_DNA"/>
</dbReference>
<dbReference type="PANTHER" id="PTHR31332">
    <property type="entry name" value="7-HYDROXYMETHYL CHLOROPHYLL A REDUCTASE, CHLOROPLASTIC"/>
    <property type="match status" value="1"/>
</dbReference>
<dbReference type="RefSeq" id="WP_220808864.1">
    <property type="nucleotide sequence ID" value="NZ_BPMK01000010.1"/>
</dbReference>
<sequence length="402" mass="43381">MTLETIVNAGLCTGCGACQYAVGEQAVSMRLSASGFLRPVALRTLTGVEQDAVRAVCPGIGLERKEGGQSPRYHPVWGPIVRMEAGHATDEEVRYKGSSGGVLSAILIHLVESGKVDFVVHTRASKAQPLMNETACSATRGEIIDAAGSRYAPASPVSALTAALNRPGRFAFVGKPCDVAAVRKIMDREPAVAARIPYLLSFMCAGTPSMKGTMEMLKRMDMDPSAVTALRYRGDGWPGLACAESADGARRTMEYNEAWGRILNRHLQPRCKMCADGTGEFADIVGADAWHGKDGYPDFTEQEGRSLIIARTAAGEALLGEVKAGGVVSAQAFSETELVAIQPYQYRRKSEQVARRMAAWFLRKPWPRFKNMGIGQCALRYSPVQNAKAFVGTGKRILTGRF</sequence>
<dbReference type="InterPro" id="IPR017896">
    <property type="entry name" value="4Fe4S_Fe-S-bd"/>
</dbReference>
<dbReference type="InterPro" id="IPR007516">
    <property type="entry name" value="Co_F420_Hydgase/DH_bsu_N"/>
</dbReference>
<name>A0ABQ4Q643_9BURK</name>
<reference evidence="2 3" key="1">
    <citation type="journal article" date="2022" name="Int. J. Syst. Evol. Microbiol.">
        <title>Noviherbaspirillum aridicola sp. nov., isolated from an arid soil in Pakistan.</title>
        <authorList>
            <person name="Khan I.U."/>
            <person name="Saqib M."/>
            <person name="Amin A."/>
            <person name="Hussain F."/>
            <person name="Li L."/>
            <person name="Liu Y.H."/>
            <person name="Fang B.Z."/>
            <person name="Ahmed I."/>
            <person name="Li W.J."/>
        </authorList>
    </citation>
    <scope>NUCLEOTIDE SEQUENCE [LARGE SCALE GENOMIC DNA]</scope>
    <source>
        <strain evidence="2 3">NCCP-691</strain>
    </source>
</reference>
<evidence type="ECO:0000313" key="3">
    <source>
        <dbReference type="Proteomes" id="UP000887222"/>
    </source>
</evidence>
<dbReference type="InterPro" id="IPR045220">
    <property type="entry name" value="FRHB/FDHB/HCAR-like"/>
</dbReference>
<gene>
    <name evidence="2" type="ORF">NCCP691_25230</name>
</gene>
<feature type="domain" description="4Fe-4S ferredoxin-type" evidence="1">
    <location>
        <begin position="3"/>
        <end position="32"/>
    </location>
</feature>
<dbReference type="PANTHER" id="PTHR31332:SF0">
    <property type="entry name" value="7-HYDROXYMETHYL CHLOROPHYLL A REDUCTASE, CHLOROPLASTIC"/>
    <property type="match status" value="1"/>
</dbReference>
<accession>A0ABQ4Q643</accession>
<proteinExistence type="predicted"/>
<keyword evidence="3" id="KW-1185">Reference proteome</keyword>